<feature type="region of interest" description="Disordered" evidence="1">
    <location>
        <begin position="75"/>
        <end position="95"/>
    </location>
</feature>
<accession>A0A914VSD5</accession>
<keyword evidence="2" id="KW-1185">Reference proteome</keyword>
<organism evidence="2 3">
    <name type="scientific">Plectus sambesii</name>
    <dbReference type="NCBI Taxonomy" id="2011161"/>
    <lineage>
        <taxon>Eukaryota</taxon>
        <taxon>Metazoa</taxon>
        <taxon>Ecdysozoa</taxon>
        <taxon>Nematoda</taxon>
        <taxon>Chromadorea</taxon>
        <taxon>Plectida</taxon>
        <taxon>Plectina</taxon>
        <taxon>Plectoidea</taxon>
        <taxon>Plectidae</taxon>
        <taxon>Plectus</taxon>
    </lineage>
</organism>
<sequence length="150" mass="16147">MIGSTADNTMRWPVFGESPPPESAAFVVGPSFARSFTPRQLCVHHPSSERDTPTEVRFDRRGRSICAPLCVRPKRDRNRSGSASYRPNPLAVFPNSPATIRESGESSECESAGGGLLTAHATTTTTTISNGALITVARIFNDTDKNAPSR</sequence>
<evidence type="ECO:0000313" key="3">
    <source>
        <dbReference type="WBParaSite" id="PSAMB.scaffold231size63335.g3785.t1"/>
    </source>
</evidence>
<dbReference type="WBParaSite" id="PSAMB.scaffold231size63335.g3785.t1">
    <property type="protein sequence ID" value="PSAMB.scaffold231size63335.g3785.t1"/>
    <property type="gene ID" value="PSAMB.scaffold231size63335.g3785"/>
</dbReference>
<dbReference type="Proteomes" id="UP000887566">
    <property type="component" value="Unplaced"/>
</dbReference>
<protein>
    <submittedName>
        <fullName evidence="3">Uncharacterized protein</fullName>
    </submittedName>
</protein>
<name>A0A914VSD5_9BILA</name>
<reference evidence="3" key="1">
    <citation type="submission" date="2022-11" db="UniProtKB">
        <authorList>
            <consortium name="WormBaseParasite"/>
        </authorList>
    </citation>
    <scope>IDENTIFICATION</scope>
</reference>
<proteinExistence type="predicted"/>
<evidence type="ECO:0000313" key="2">
    <source>
        <dbReference type="Proteomes" id="UP000887566"/>
    </source>
</evidence>
<dbReference type="AlphaFoldDB" id="A0A914VSD5"/>
<evidence type="ECO:0000256" key="1">
    <source>
        <dbReference type="SAM" id="MobiDB-lite"/>
    </source>
</evidence>